<dbReference type="EC" id="3.1.1.-" evidence="7"/>
<dbReference type="GO" id="GO:0005576">
    <property type="term" value="C:extracellular region"/>
    <property type="evidence" value="ECO:0007669"/>
    <property type="project" value="TreeGrafter"/>
</dbReference>
<keyword evidence="2 7" id="KW-0732">Signal</keyword>
<feature type="chain" id="PRO_5041516698" description="Phospholipase B-like" evidence="7">
    <location>
        <begin position="19"/>
        <end position="516"/>
    </location>
</feature>
<dbReference type="Proteomes" id="UP000050795">
    <property type="component" value="Unassembled WGS sequence"/>
</dbReference>
<dbReference type="GO" id="GO:0009395">
    <property type="term" value="P:phospholipid catabolic process"/>
    <property type="evidence" value="ECO:0007669"/>
    <property type="project" value="TreeGrafter"/>
</dbReference>
<evidence type="ECO:0000256" key="7">
    <source>
        <dbReference type="RuleBase" id="RU364138"/>
    </source>
</evidence>
<comment type="function">
    <text evidence="7">Putative phospholipase.</text>
</comment>
<reference evidence="8" key="1">
    <citation type="submission" date="2022-06" db="EMBL/GenBank/DDBJ databases">
        <authorList>
            <person name="Berger JAMES D."/>
            <person name="Berger JAMES D."/>
        </authorList>
    </citation>
    <scope>NUCLEOTIDE SEQUENCE [LARGE SCALE GENOMIC DNA]</scope>
</reference>
<keyword evidence="4 7" id="KW-0442">Lipid degradation</keyword>
<dbReference type="AlphaFoldDB" id="A0AA85JVC5"/>
<evidence type="ECO:0000256" key="3">
    <source>
        <dbReference type="ARBA" id="ARBA00022801"/>
    </source>
</evidence>
<sequence>MFLKFVSALLIVLLEVSAEQSSRALILAANDGNTTFFHYVSDGQLLQNPHIIAVAAFDNKVNTTGWSSLTVSTSSEFPDFLQAYWAGFLETNLTLSLTDAMWINTARDMCSKPLSESCKKLQKYLTENMVYMLEETYENSNHDPFWYQVGLQLWQIKGMLDAYNEKFISTSDKLNEGYLNEITDEVMGIYLLQINGDFGDLLSALSLPTLKYGVNELGHPYTMATSCSVLFKVVKNNVYMSHVTWTSYSMMLRVLKHYNFPWKVVNSTNSPKIPGYAITFSSYPTFTSSVDDFYVTSAKLVITETTNTVHTDKLWPIVRDGSRNSVFTFIRSMVASRLATTADEWISYFKRKNSGTYNNQWMVFDAKRWPADKGSLMIAEQLPGIVESLDVTNILKSQSYWASYNLPYIRDIYVMSGTEDMAKKYGPWFVHNMTARANIFRRDHHKVVDFPSMMKLMRYNDFTRDPLSLCPCKPPYTSSNAISSRHELNDPNGYYPVPSWAYRLAGEQTRKLWIYQ</sequence>
<dbReference type="PANTHER" id="PTHR12370">
    <property type="entry name" value="PHOSPHOLIPASE B-RELATED"/>
    <property type="match status" value="1"/>
</dbReference>
<keyword evidence="3 7" id="KW-0378">Hydrolase</keyword>
<keyword evidence="8" id="KW-1185">Reference proteome</keyword>
<reference evidence="9" key="2">
    <citation type="submission" date="2023-11" db="UniProtKB">
        <authorList>
            <consortium name="WormBaseParasite"/>
        </authorList>
    </citation>
    <scope>IDENTIFICATION</scope>
</reference>
<comment type="similarity">
    <text evidence="1 7">Belongs to the phospholipase B-like family.</text>
</comment>
<keyword evidence="5 7" id="KW-0443">Lipid metabolism</keyword>
<evidence type="ECO:0000313" key="9">
    <source>
        <dbReference type="WBParaSite" id="TREG1_44650.2"/>
    </source>
</evidence>
<evidence type="ECO:0000313" key="8">
    <source>
        <dbReference type="Proteomes" id="UP000050795"/>
    </source>
</evidence>
<evidence type="ECO:0000256" key="5">
    <source>
        <dbReference type="ARBA" id="ARBA00023098"/>
    </source>
</evidence>
<dbReference type="Gene3D" id="3.60.60.30">
    <property type="match status" value="1"/>
</dbReference>
<dbReference type="InterPro" id="IPR007000">
    <property type="entry name" value="PLipase_B-like"/>
</dbReference>
<dbReference type="WBParaSite" id="TREG1_44650.2">
    <property type="protein sequence ID" value="TREG1_44650.2"/>
    <property type="gene ID" value="TREG1_44650"/>
</dbReference>
<keyword evidence="6" id="KW-0325">Glycoprotein</keyword>
<evidence type="ECO:0000256" key="1">
    <source>
        <dbReference type="ARBA" id="ARBA00007835"/>
    </source>
</evidence>
<evidence type="ECO:0000256" key="4">
    <source>
        <dbReference type="ARBA" id="ARBA00022963"/>
    </source>
</evidence>
<dbReference type="GO" id="GO:0004620">
    <property type="term" value="F:phospholipase activity"/>
    <property type="evidence" value="ECO:0007669"/>
    <property type="project" value="InterPro"/>
</dbReference>
<name>A0AA85JVC5_TRIRE</name>
<protein>
    <recommendedName>
        <fullName evidence="7">Phospholipase B-like</fullName>
        <ecNumber evidence="7">3.1.1.-</ecNumber>
    </recommendedName>
</protein>
<proteinExistence type="inferred from homology"/>
<dbReference type="Pfam" id="PF04916">
    <property type="entry name" value="Phospholip_B"/>
    <property type="match status" value="1"/>
</dbReference>
<evidence type="ECO:0000256" key="6">
    <source>
        <dbReference type="ARBA" id="ARBA00023180"/>
    </source>
</evidence>
<dbReference type="PANTHER" id="PTHR12370:SF3">
    <property type="entry name" value="PHOSPHOLIPASE B-LIKE 2-RELATED"/>
    <property type="match status" value="1"/>
</dbReference>
<organism evidence="8 9">
    <name type="scientific">Trichobilharzia regenti</name>
    <name type="common">Nasal bird schistosome</name>
    <dbReference type="NCBI Taxonomy" id="157069"/>
    <lineage>
        <taxon>Eukaryota</taxon>
        <taxon>Metazoa</taxon>
        <taxon>Spiralia</taxon>
        <taxon>Lophotrochozoa</taxon>
        <taxon>Platyhelminthes</taxon>
        <taxon>Trematoda</taxon>
        <taxon>Digenea</taxon>
        <taxon>Strigeidida</taxon>
        <taxon>Schistosomatoidea</taxon>
        <taxon>Schistosomatidae</taxon>
        <taxon>Trichobilharzia</taxon>
    </lineage>
</organism>
<accession>A0AA85JVC5</accession>
<feature type="signal peptide" evidence="7">
    <location>
        <begin position="1"/>
        <end position="18"/>
    </location>
</feature>
<evidence type="ECO:0000256" key="2">
    <source>
        <dbReference type="ARBA" id="ARBA00022729"/>
    </source>
</evidence>